<organism evidence="2 3">
    <name type="scientific">Prauserella alba</name>
    <dbReference type="NCBI Taxonomy" id="176898"/>
    <lineage>
        <taxon>Bacteria</taxon>
        <taxon>Bacillati</taxon>
        <taxon>Actinomycetota</taxon>
        <taxon>Actinomycetes</taxon>
        <taxon>Pseudonocardiales</taxon>
        <taxon>Pseudonocardiaceae</taxon>
        <taxon>Prauserella</taxon>
    </lineage>
</organism>
<keyword evidence="3" id="KW-1185">Reference proteome</keyword>
<dbReference type="PROSITE" id="PS51318">
    <property type="entry name" value="TAT"/>
    <property type="match status" value="1"/>
</dbReference>
<dbReference type="PIRSF" id="PIRSF017082">
    <property type="entry name" value="YflP"/>
    <property type="match status" value="1"/>
</dbReference>
<reference evidence="3" key="1">
    <citation type="journal article" date="2019" name="Int. J. Syst. Evol. Microbiol.">
        <title>The Global Catalogue of Microorganisms (GCM) 10K type strain sequencing project: providing services to taxonomists for standard genome sequencing and annotation.</title>
        <authorList>
            <consortium name="The Broad Institute Genomics Platform"/>
            <consortium name="The Broad Institute Genome Sequencing Center for Infectious Disease"/>
            <person name="Wu L."/>
            <person name="Ma J."/>
        </authorList>
    </citation>
    <scope>NUCLEOTIDE SEQUENCE [LARGE SCALE GENOMIC DNA]</scope>
    <source>
        <strain evidence="3">JCM 13022</strain>
    </source>
</reference>
<dbReference type="PANTHER" id="PTHR42928">
    <property type="entry name" value="TRICARBOXYLATE-BINDING PROTEIN"/>
    <property type="match status" value="1"/>
</dbReference>
<dbReference type="SUPFAM" id="SSF53850">
    <property type="entry name" value="Periplasmic binding protein-like II"/>
    <property type="match status" value="1"/>
</dbReference>
<dbReference type="InterPro" id="IPR042100">
    <property type="entry name" value="Bug_dom1"/>
</dbReference>
<dbReference type="Gene3D" id="3.40.190.10">
    <property type="entry name" value="Periplasmic binding protein-like II"/>
    <property type="match status" value="1"/>
</dbReference>
<evidence type="ECO:0000256" key="1">
    <source>
        <dbReference type="ARBA" id="ARBA00006987"/>
    </source>
</evidence>
<accession>A0ABP4G461</accession>
<gene>
    <name evidence="2" type="ORF">GCM10009675_38420</name>
</gene>
<dbReference type="Pfam" id="PF03401">
    <property type="entry name" value="TctC"/>
    <property type="match status" value="1"/>
</dbReference>
<dbReference type="PROSITE" id="PS51257">
    <property type="entry name" value="PROKAR_LIPOPROTEIN"/>
    <property type="match status" value="1"/>
</dbReference>
<dbReference type="PANTHER" id="PTHR42928:SF3">
    <property type="entry name" value="UPF0065 PROTEIN YFLP"/>
    <property type="match status" value="1"/>
</dbReference>
<dbReference type="InterPro" id="IPR005064">
    <property type="entry name" value="BUG"/>
</dbReference>
<protein>
    <submittedName>
        <fullName evidence="2">Tripartite tricarboxylate transporter substrate-binding protein</fullName>
    </submittedName>
</protein>
<dbReference type="Gene3D" id="3.40.190.150">
    <property type="entry name" value="Bordetella uptake gene, domain 1"/>
    <property type="match status" value="1"/>
</dbReference>
<dbReference type="EMBL" id="BAAALM010000015">
    <property type="protein sequence ID" value="GAA1213148.1"/>
    <property type="molecule type" value="Genomic_DNA"/>
</dbReference>
<dbReference type="CDD" id="cd07012">
    <property type="entry name" value="PBP2_Bug_TTT"/>
    <property type="match status" value="1"/>
</dbReference>
<comment type="caution">
    <text evidence="2">The sequence shown here is derived from an EMBL/GenBank/DDBJ whole genome shotgun (WGS) entry which is preliminary data.</text>
</comment>
<evidence type="ECO:0000313" key="3">
    <source>
        <dbReference type="Proteomes" id="UP001500467"/>
    </source>
</evidence>
<comment type="similarity">
    <text evidence="1">Belongs to the UPF0065 (bug) family.</text>
</comment>
<evidence type="ECO:0000313" key="2">
    <source>
        <dbReference type="EMBL" id="GAA1213148.1"/>
    </source>
</evidence>
<sequence length="330" mass="34471">MRPHGPILDRRRLLASAVAVASAAVAGSSCGIANGGADRLLRMLIPHSPGGGYDLTGRAAAKALEAGEKFDAVEITNVLGGGGTVALQRLLDEEGAEDLVLVMGLGVLGAVHARTSDVTPPAVTPIARLVEEQEGILVPAHSPLRTVDDLVAAWRRSPRSVTVGGGSTVGGPDHLFPMRLAAEVGIEPRRVAYRSFAGGGPLTSALIGGEVDVGVSSLGEVEGQVREGALRLLAVSGRDRHRPGAPTLTQSGIDLVFTNWRGVLAPPGISEGHRQHLIETVTAMHASDEWQAALARNGWRDNFATGDEFAGFLREQATDVDRTLRELGLT</sequence>
<dbReference type="Proteomes" id="UP001500467">
    <property type="component" value="Unassembled WGS sequence"/>
</dbReference>
<dbReference type="InterPro" id="IPR006311">
    <property type="entry name" value="TAT_signal"/>
</dbReference>
<name>A0ABP4G461_9PSEU</name>
<proteinExistence type="inferred from homology"/>